<dbReference type="Pfam" id="PF01510">
    <property type="entry name" value="Amidase_2"/>
    <property type="match status" value="1"/>
</dbReference>
<gene>
    <name evidence="3" type="ORF">EZS27_006082</name>
</gene>
<dbReference type="AlphaFoldDB" id="A0A5J4SKU2"/>
<protein>
    <recommendedName>
        <fullName evidence="2">Peptidoglycan recognition protein family domain-containing protein</fullName>
    </recommendedName>
</protein>
<dbReference type="CDD" id="cd06583">
    <property type="entry name" value="PGRP"/>
    <property type="match status" value="1"/>
</dbReference>
<organism evidence="3">
    <name type="scientific">termite gut metagenome</name>
    <dbReference type="NCBI Taxonomy" id="433724"/>
    <lineage>
        <taxon>unclassified sequences</taxon>
        <taxon>metagenomes</taxon>
        <taxon>organismal metagenomes</taxon>
    </lineage>
</organism>
<dbReference type="InterPro" id="IPR002502">
    <property type="entry name" value="Amidase_domain"/>
</dbReference>
<dbReference type="GO" id="GO:0008270">
    <property type="term" value="F:zinc ion binding"/>
    <property type="evidence" value="ECO:0007669"/>
    <property type="project" value="InterPro"/>
</dbReference>
<dbReference type="PANTHER" id="PTHR11022:SF41">
    <property type="entry name" value="PEPTIDOGLYCAN-RECOGNITION PROTEIN LC-RELATED"/>
    <property type="match status" value="1"/>
</dbReference>
<comment type="caution">
    <text evidence="3">The sequence shown here is derived from an EMBL/GenBank/DDBJ whole genome shotgun (WGS) entry which is preliminary data.</text>
</comment>
<feature type="domain" description="Peptidoglycan recognition protein family" evidence="2">
    <location>
        <begin position="2"/>
        <end position="120"/>
    </location>
</feature>
<evidence type="ECO:0000256" key="1">
    <source>
        <dbReference type="ARBA" id="ARBA00007553"/>
    </source>
</evidence>
<name>A0A5J4SKU2_9ZZZZ</name>
<dbReference type="InterPro" id="IPR015510">
    <property type="entry name" value="PGRP"/>
</dbReference>
<comment type="similarity">
    <text evidence="1">Belongs to the N-acetylmuramoyl-L-alanine amidase 2 family.</text>
</comment>
<dbReference type="SUPFAM" id="SSF55846">
    <property type="entry name" value="N-acetylmuramoyl-L-alanine amidase-like"/>
    <property type="match status" value="1"/>
</dbReference>
<sequence length="150" mass="16754">MRDIRTIVLHCSATKAGQRVTVADIESWHKQRGFKKIGYHYVIYENGEIATGRELTEVGAHVEGHNTESIGICYTGGLDAGTGKPADTRTESQKKAIRELLQTLKMQFPKATICGHRDFSKDTNGNGIIDPNERLKECPCFDAKIEYKDI</sequence>
<reference evidence="3" key="1">
    <citation type="submission" date="2019-03" db="EMBL/GenBank/DDBJ databases">
        <title>Single cell metagenomics reveals metabolic interactions within the superorganism composed of flagellate Streblomastix strix and complex community of Bacteroidetes bacteria on its surface.</title>
        <authorList>
            <person name="Treitli S.C."/>
            <person name="Kolisko M."/>
            <person name="Husnik F."/>
            <person name="Keeling P."/>
            <person name="Hampl V."/>
        </authorList>
    </citation>
    <scope>NUCLEOTIDE SEQUENCE</scope>
    <source>
        <strain evidence="3">STM</strain>
    </source>
</reference>
<dbReference type="InterPro" id="IPR036505">
    <property type="entry name" value="Amidase/PGRP_sf"/>
</dbReference>
<dbReference type="GO" id="GO:0009253">
    <property type="term" value="P:peptidoglycan catabolic process"/>
    <property type="evidence" value="ECO:0007669"/>
    <property type="project" value="InterPro"/>
</dbReference>
<proteinExistence type="inferred from homology"/>
<dbReference type="EMBL" id="SNRY01000131">
    <property type="protein sequence ID" value="KAA6346432.1"/>
    <property type="molecule type" value="Genomic_DNA"/>
</dbReference>
<evidence type="ECO:0000313" key="3">
    <source>
        <dbReference type="EMBL" id="KAA6346432.1"/>
    </source>
</evidence>
<dbReference type="PANTHER" id="PTHR11022">
    <property type="entry name" value="PEPTIDOGLYCAN RECOGNITION PROTEIN"/>
    <property type="match status" value="1"/>
</dbReference>
<evidence type="ECO:0000259" key="2">
    <source>
        <dbReference type="SMART" id="SM00701"/>
    </source>
</evidence>
<dbReference type="Gene3D" id="3.40.80.10">
    <property type="entry name" value="Peptidoglycan recognition protein-like"/>
    <property type="match status" value="1"/>
</dbReference>
<dbReference type="InterPro" id="IPR006619">
    <property type="entry name" value="PGRP_domain_met/bac"/>
</dbReference>
<dbReference type="FunFam" id="3.40.80.10:FF:000008">
    <property type="entry name" value="N-acetylmuramoyl-L-alanine amidase"/>
    <property type="match status" value="1"/>
</dbReference>
<dbReference type="GO" id="GO:0008745">
    <property type="term" value="F:N-acetylmuramoyl-L-alanine amidase activity"/>
    <property type="evidence" value="ECO:0007669"/>
    <property type="project" value="InterPro"/>
</dbReference>
<dbReference type="SMART" id="SM00701">
    <property type="entry name" value="PGRP"/>
    <property type="match status" value="1"/>
</dbReference>
<accession>A0A5J4SKU2</accession>